<dbReference type="Gene3D" id="3.30.70.1070">
    <property type="entry name" value="Sporulation related repeat"/>
    <property type="match status" value="1"/>
</dbReference>
<evidence type="ECO:0000256" key="1">
    <source>
        <dbReference type="SAM" id="Phobius"/>
    </source>
</evidence>
<dbReference type="SUPFAM" id="SSF110997">
    <property type="entry name" value="Sporulation related repeat"/>
    <property type="match status" value="1"/>
</dbReference>
<dbReference type="KEGG" id="orb:IPMB12_02415"/>
<evidence type="ECO:0000259" key="2">
    <source>
        <dbReference type="PROSITE" id="PS51724"/>
    </source>
</evidence>
<keyword evidence="1" id="KW-0812">Transmembrane</keyword>
<dbReference type="PANTHER" id="PTHR38687:SF1">
    <property type="entry name" value="CELL DIVISION PROTEIN DEDD"/>
    <property type="match status" value="1"/>
</dbReference>
<dbReference type="Pfam" id="PF05036">
    <property type="entry name" value="SPOR"/>
    <property type="match status" value="1"/>
</dbReference>
<evidence type="ECO:0000313" key="4">
    <source>
        <dbReference type="Proteomes" id="UP000501168"/>
    </source>
</evidence>
<dbReference type="GO" id="GO:0030428">
    <property type="term" value="C:cell septum"/>
    <property type="evidence" value="ECO:0007669"/>
    <property type="project" value="TreeGrafter"/>
</dbReference>
<dbReference type="GO" id="GO:0032153">
    <property type="term" value="C:cell division site"/>
    <property type="evidence" value="ECO:0007669"/>
    <property type="project" value="TreeGrafter"/>
</dbReference>
<keyword evidence="4" id="KW-1185">Reference proteome</keyword>
<feature type="transmembrane region" description="Helical" evidence="1">
    <location>
        <begin position="9"/>
        <end position="27"/>
    </location>
</feature>
<dbReference type="InterPro" id="IPR052521">
    <property type="entry name" value="Cell_div_SPOR-domain"/>
</dbReference>
<dbReference type="Proteomes" id="UP000501168">
    <property type="component" value="Chromosome"/>
</dbReference>
<proteinExistence type="predicted"/>
<dbReference type="InParanoid" id="A0A6G9I8U0"/>
<feature type="domain" description="SPOR" evidence="2">
    <location>
        <begin position="118"/>
        <end position="197"/>
    </location>
</feature>
<dbReference type="PANTHER" id="PTHR38687">
    <property type="entry name" value="CELL DIVISION PROTEIN DEDD-RELATED"/>
    <property type="match status" value="1"/>
</dbReference>
<gene>
    <name evidence="3" type="ORF">IPMB12_02415</name>
</gene>
<accession>A0A6G9I8U0</accession>
<organism evidence="3 4">
    <name type="scientific">Zophobihabitans entericus</name>
    <dbReference type="NCBI Taxonomy" id="1635327"/>
    <lineage>
        <taxon>Bacteria</taxon>
        <taxon>Pseudomonadati</taxon>
        <taxon>Pseudomonadota</taxon>
        <taxon>Gammaproteobacteria</taxon>
        <taxon>Orbales</taxon>
        <taxon>Orbaceae</taxon>
        <taxon>Zophobihabitans</taxon>
    </lineage>
</organism>
<reference evidence="3 4" key="1">
    <citation type="submission" date="2020-03" db="EMBL/GenBank/DDBJ databases">
        <title>Complete genome sequence of Orbus sp. IPMB12 (BCRC 80908).</title>
        <authorList>
            <person name="Lo W.-S."/>
            <person name="Chang T.-H."/>
            <person name="Kuo C.-H."/>
        </authorList>
    </citation>
    <scope>NUCLEOTIDE SEQUENCE [LARGE SCALE GENOMIC DNA]</scope>
    <source>
        <strain evidence="3 4">IPMB12</strain>
    </source>
</reference>
<dbReference type="RefSeq" id="WP_166914610.1">
    <property type="nucleotide sequence ID" value="NZ_CP050253.1"/>
</dbReference>
<dbReference type="FunCoup" id="A0A6G9I8U0">
    <property type="interactions" value="35"/>
</dbReference>
<dbReference type="PROSITE" id="PS51724">
    <property type="entry name" value="SPOR"/>
    <property type="match status" value="1"/>
</dbReference>
<dbReference type="InterPro" id="IPR036680">
    <property type="entry name" value="SPOR-like_sf"/>
</dbReference>
<name>A0A6G9I8U0_9GAMM</name>
<dbReference type="GO" id="GO:0032506">
    <property type="term" value="P:cytokinetic process"/>
    <property type="evidence" value="ECO:0007669"/>
    <property type="project" value="TreeGrafter"/>
</dbReference>
<keyword evidence="1" id="KW-1133">Transmembrane helix</keyword>
<sequence length="197" mass="21619">MKNKTRNQLIGLITVILLAIIFYPYIIKNKKEFNESTIPLVNTELPGDIIVDDTQISILPDEIVGTDTTTDNQSDDIQDIINRVTVESTTVQIPNSGSSAASATTSGTTTSTAITPTATNDKGYSIQLAALKNRQKIEELVAMLRLHNYDVYTDPAVPKQDQIIRLLVGPYPSKEQAELVSLDLKNLTKLNGFIVSK</sequence>
<dbReference type="GO" id="GO:0042834">
    <property type="term" value="F:peptidoglycan binding"/>
    <property type="evidence" value="ECO:0007669"/>
    <property type="project" value="InterPro"/>
</dbReference>
<protein>
    <recommendedName>
        <fullName evidence="2">SPOR domain-containing protein</fullName>
    </recommendedName>
</protein>
<evidence type="ECO:0000313" key="3">
    <source>
        <dbReference type="EMBL" id="QIQ20638.1"/>
    </source>
</evidence>
<keyword evidence="1" id="KW-0472">Membrane</keyword>
<dbReference type="AlphaFoldDB" id="A0A6G9I8U0"/>
<dbReference type="EMBL" id="CP050253">
    <property type="protein sequence ID" value="QIQ20638.1"/>
    <property type="molecule type" value="Genomic_DNA"/>
</dbReference>
<dbReference type="InterPro" id="IPR007730">
    <property type="entry name" value="SPOR-like_dom"/>
</dbReference>